<keyword evidence="2" id="KW-0680">Restriction system</keyword>
<evidence type="ECO:0000313" key="5">
    <source>
        <dbReference type="EMBL" id="QOD58723.1"/>
    </source>
</evidence>
<dbReference type="Proteomes" id="UP000516656">
    <property type="component" value="Chromosome 2"/>
</dbReference>
<evidence type="ECO:0000313" key="6">
    <source>
        <dbReference type="Proteomes" id="UP000516656"/>
    </source>
</evidence>
<dbReference type="Gene3D" id="3.90.220.20">
    <property type="entry name" value="DNA methylase specificity domains"/>
    <property type="match status" value="2"/>
</dbReference>
<organism evidence="5 6">
    <name type="scientific">Photobacterium damsela subsp. piscicida</name>
    <name type="common">Pasteurella piscicida</name>
    <dbReference type="NCBI Taxonomy" id="38294"/>
    <lineage>
        <taxon>Bacteria</taxon>
        <taxon>Pseudomonadati</taxon>
        <taxon>Pseudomonadota</taxon>
        <taxon>Gammaproteobacteria</taxon>
        <taxon>Vibrionales</taxon>
        <taxon>Vibrionaceae</taxon>
        <taxon>Photobacterium</taxon>
    </lineage>
</organism>
<dbReference type="AlphaFoldDB" id="A0A1Q9GU13"/>
<dbReference type="Pfam" id="PF01420">
    <property type="entry name" value="Methylase_S"/>
    <property type="match status" value="2"/>
</dbReference>
<dbReference type="GO" id="GO:0004519">
    <property type="term" value="F:endonuclease activity"/>
    <property type="evidence" value="ECO:0007669"/>
    <property type="project" value="UniProtKB-KW"/>
</dbReference>
<name>A0A1Q9GU13_PHODP</name>
<keyword evidence="5" id="KW-0378">Hydrolase</keyword>
<dbReference type="REBASE" id="447506">
    <property type="entry name" value="S.Pda5401ORF18150P"/>
</dbReference>
<accession>A0A1Q9GU13</accession>
<protein>
    <submittedName>
        <fullName evidence="5">Restriction endonuclease subunit S</fullName>
    </submittedName>
</protein>
<dbReference type="RefSeq" id="WP_069107758.1">
    <property type="nucleotide sequence ID" value="NZ_AP018046.1"/>
</dbReference>
<reference evidence="5 6" key="1">
    <citation type="submission" date="2020-09" db="EMBL/GenBank/DDBJ databases">
        <title>Complete, closed and curated genome sequences of Photobacterium damselae subsp. piscicida isolates from Australia indicate localised evolution and additional plasmid-borne pathogenicity mechanisms.</title>
        <authorList>
            <person name="Baseggio L."/>
            <person name="Silayeva O."/>
            <person name="Buller N."/>
            <person name="Landos M."/>
            <person name="Engelstaedter J."/>
            <person name="Barnes A.C."/>
        </authorList>
    </citation>
    <scope>NUCLEOTIDE SEQUENCE [LARGE SCALE GENOMIC DNA]</scope>
    <source>
        <strain evidence="5 6">AS-16-0540-1</strain>
    </source>
</reference>
<evidence type="ECO:0000259" key="4">
    <source>
        <dbReference type="Pfam" id="PF01420"/>
    </source>
</evidence>
<dbReference type="CDD" id="cd17256">
    <property type="entry name" value="RMtype1_S_EcoJA65PI-TRD1-CR1_like"/>
    <property type="match status" value="1"/>
</dbReference>
<dbReference type="SUPFAM" id="SSF116734">
    <property type="entry name" value="DNA methylase specificity domain"/>
    <property type="match status" value="2"/>
</dbReference>
<dbReference type="PANTHER" id="PTHR30408">
    <property type="entry name" value="TYPE-1 RESTRICTION ENZYME ECOKI SPECIFICITY PROTEIN"/>
    <property type="match status" value="1"/>
</dbReference>
<dbReference type="Gene3D" id="1.10.287.1120">
    <property type="entry name" value="Bipartite methylase S protein"/>
    <property type="match status" value="1"/>
</dbReference>
<dbReference type="EMBL" id="CP061855">
    <property type="protein sequence ID" value="QOD58723.1"/>
    <property type="molecule type" value="Genomic_DNA"/>
</dbReference>
<dbReference type="InterPro" id="IPR052021">
    <property type="entry name" value="Type-I_RS_S_subunit"/>
</dbReference>
<dbReference type="InterPro" id="IPR000055">
    <property type="entry name" value="Restrct_endonuc_typeI_TRD"/>
</dbReference>
<evidence type="ECO:0000256" key="2">
    <source>
        <dbReference type="ARBA" id="ARBA00022747"/>
    </source>
</evidence>
<evidence type="ECO:0000256" key="1">
    <source>
        <dbReference type="ARBA" id="ARBA00010923"/>
    </source>
</evidence>
<keyword evidence="5" id="KW-0255">Endonuclease</keyword>
<dbReference type="PANTHER" id="PTHR30408:SF12">
    <property type="entry name" value="TYPE I RESTRICTION ENZYME MJAVIII SPECIFICITY SUBUNIT"/>
    <property type="match status" value="1"/>
</dbReference>
<comment type="similarity">
    <text evidence="1">Belongs to the type-I restriction system S methylase family.</text>
</comment>
<dbReference type="InterPro" id="IPR044946">
    <property type="entry name" value="Restrct_endonuc_typeI_TRD_sf"/>
</dbReference>
<sequence>MVPNGWELSTFDNAGIIVTDGDRGKEYPKAIDFFEDEYCLFLSAKNVTKQGFLFEDNQFITKAKHRKLRKGTVNKGDVVLTTRGSVGHFALYDDSVGFKCMRINSGMVTLNSSNASVESDYFYTVCRSYLVSNQIEAVAFGSAQPQLTVKLIKNLKLPVPPLPEQRKIAQILSTWDRGIATTEKLIEASKQQKKALMQQLLTGKKRLVDPETGKAFEGEWEEVKLGDAVYRPICYGVLKPGEHTEGGIPLLRIQDLKSNDINIDQMIRITEELHQEFKRTILREGDLVMSIVGTLGKVLRVPKELDGANITRAFAVIGISKNDALFVKQYLSSDYIQEWLLNTATGNAQKVLNVAAIKKLTISMPSLNEQQKIASVLTAADKDIELFEAKLTHLKQEKKALMQQLLTGKRRVKVAETEAA</sequence>
<keyword evidence="3" id="KW-0238">DNA-binding</keyword>
<feature type="domain" description="Type I restriction modification DNA specificity" evidence="4">
    <location>
        <begin position="67"/>
        <end position="187"/>
    </location>
</feature>
<dbReference type="GO" id="GO:0009307">
    <property type="term" value="P:DNA restriction-modification system"/>
    <property type="evidence" value="ECO:0007669"/>
    <property type="project" value="UniProtKB-KW"/>
</dbReference>
<feature type="domain" description="Type I restriction modification DNA specificity" evidence="4">
    <location>
        <begin position="219"/>
        <end position="395"/>
    </location>
</feature>
<gene>
    <name evidence="5" type="ORF">IC627_18155</name>
</gene>
<dbReference type="GO" id="GO:0003677">
    <property type="term" value="F:DNA binding"/>
    <property type="evidence" value="ECO:0007669"/>
    <property type="project" value="UniProtKB-KW"/>
</dbReference>
<evidence type="ECO:0000256" key="3">
    <source>
        <dbReference type="ARBA" id="ARBA00023125"/>
    </source>
</evidence>
<keyword evidence="5" id="KW-0540">Nuclease</keyword>
<proteinExistence type="inferred from homology"/>